<dbReference type="Gene3D" id="1.20.930.10">
    <property type="entry name" value="Conserved domain common to transcription factors TFIIS, elongin A, CRSP70"/>
    <property type="match status" value="1"/>
</dbReference>
<dbReference type="AlphaFoldDB" id="A0A177EAX1"/>
<dbReference type="GeneID" id="93647437"/>
<dbReference type="SUPFAM" id="SSF47676">
    <property type="entry name" value="Conserved domain common to transcription factors TFIIS, elongin A, CRSP70"/>
    <property type="match status" value="1"/>
</dbReference>
<dbReference type="Proteomes" id="UP000185944">
    <property type="component" value="Unassembled WGS sequence"/>
</dbReference>
<gene>
    <name evidence="5" type="ORF">NEDG_01087</name>
</gene>
<comment type="subcellular location">
    <subcellularLocation>
        <location evidence="3">Nucleus</location>
    </subcellularLocation>
</comment>
<comment type="similarity">
    <text evidence="2">Belongs to the IWS1 family.</text>
</comment>
<dbReference type="Pfam" id="PF08711">
    <property type="entry name" value="Med26"/>
    <property type="match status" value="1"/>
</dbReference>
<dbReference type="GO" id="GO:0016973">
    <property type="term" value="P:poly(A)+ mRNA export from nucleus"/>
    <property type="evidence" value="ECO:0007669"/>
    <property type="project" value="TreeGrafter"/>
</dbReference>
<name>A0A177EAX1_9MICR</name>
<dbReference type="InterPro" id="IPR035441">
    <property type="entry name" value="TFIIS/LEDGF_dom_sf"/>
</dbReference>
<evidence type="ECO:0000259" key="4">
    <source>
        <dbReference type="PROSITE" id="PS51319"/>
    </source>
</evidence>
<feature type="domain" description="TFIIS N-terminal" evidence="4">
    <location>
        <begin position="73"/>
        <end position="150"/>
    </location>
</feature>
<comment type="function">
    <text evidence="1">Transcription factor involved in RNA polymerase II transcription regulation. May function in both SPT15/TBP post-recruitment and recruitment steps of transcription.</text>
</comment>
<keyword evidence="3" id="KW-0539">Nucleus</keyword>
<dbReference type="InterPro" id="IPR051037">
    <property type="entry name" value="RNAPII_TF_IWS1"/>
</dbReference>
<proteinExistence type="inferred from homology"/>
<evidence type="ECO:0000256" key="3">
    <source>
        <dbReference type="PROSITE-ProRule" id="PRU00649"/>
    </source>
</evidence>
<dbReference type="PANTHER" id="PTHR46010">
    <property type="entry name" value="PROTEIN IWS1 HOMOLOG"/>
    <property type="match status" value="1"/>
</dbReference>
<comment type="caution">
    <text evidence="5">The sequence shown here is derived from an EMBL/GenBank/DDBJ whole genome shotgun (WGS) entry which is preliminary data.</text>
</comment>
<evidence type="ECO:0000256" key="2">
    <source>
        <dbReference type="ARBA" id="ARBA00037992"/>
    </source>
</evidence>
<keyword evidence="6" id="KW-1185">Reference proteome</keyword>
<evidence type="ECO:0000256" key="1">
    <source>
        <dbReference type="ARBA" id="ARBA00037349"/>
    </source>
</evidence>
<dbReference type="EMBL" id="LTDL01000042">
    <property type="protein sequence ID" value="OAG28948.1"/>
    <property type="molecule type" value="Genomic_DNA"/>
</dbReference>
<dbReference type="OrthoDB" id="21124at2759"/>
<dbReference type="PROSITE" id="PS51319">
    <property type="entry name" value="TFIIS_N"/>
    <property type="match status" value="1"/>
</dbReference>
<dbReference type="PANTHER" id="PTHR46010:SF1">
    <property type="entry name" value="PROTEIN IWS1 HOMOLOG"/>
    <property type="match status" value="1"/>
</dbReference>
<evidence type="ECO:0000313" key="6">
    <source>
        <dbReference type="Proteomes" id="UP000185944"/>
    </source>
</evidence>
<dbReference type="GO" id="GO:0005634">
    <property type="term" value="C:nucleus"/>
    <property type="evidence" value="ECO:0007669"/>
    <property type="project" value="UniProtKB-SubCell"/>
</dbReference>
<dbReference type="STRING" id="1805483.A0A177EAX1"/>
<sequence>MNEEKEQAETLIVYDTKYVKDLIEEIEAAAEEDQRLNQEGKPALHKLFLMDTIYNKLLNRKIHLELLDSGILGALRKWLEPLPNNSLPSDEVKKGIIDILQHFHPMKEHLIESGIGKIILFYSKNPYEKKPIKRAAKQLVLKWIEVAAERDD</sequence>
<evidence type="ECO:0000313" key="5">
    <source>
        <dbReference type="EMBL" id="OAG28948.1"/>
    </source>
</evidence>
<dbReference type="InterPro" id="IPR017923">
    <property type="entry name" value="TFIIS_N"/>
</dbReference>
<accession>A0A177EAX1</accession>
<reference evidence="5 6" key="1">
    <citation type="submission" date="2016-02" db="EMBL/GenBank/DDBJ databases">
        <title>Discovery of a natural microsporidian pathogen with a broad tissue tropism in Caenorhabditis elegans.</title>
        <authorList>
            <person name="Luallen R.J."/>
            <person name="Reinke A.W."/>
            <person name="Tong L."/>
            <person name="Botts M.R."/>
            <person name="Felix M.-A."/>
            <person name="Troemel E.R."/>
        </authorList>
    </citation>
    <scope>NUCLEOTIDE SEQUENCE [LARGE SCALE GENOMIC DNA]</scope>
    <source>
        <strain evidence="5 6">JUm2807</strain>
    </source>
</reference>
<protein>
    <submittedName>
        <fullName evidence="5">Transcription factor SPN1</fullName>
    </submittedName>
</protein>
<organism evidence="5 6">
    <name type="scientific">Nematocida displodere</name>
    <dbReference type="NCBI Taxonomy" id="1805483"/>
    <lineage>
        <taxon>Eukaryota</taxon>
        <taxon>Fungi</taxon>
        <taxon>Fungi incertae sedis</taxon>
        <taxon>Microsporidia</taxon>
        <taxon>Nematocida</taxon>
    </lineage>
</organism>
<dbReference type="VEuPathDB" id="MicrosporidiaDB:NEDG_01087"/>
<dbReference type="RefSeq" id="XP_067543693.1">
    <property type="nucleotide sequence ID" value="XM_067688505.1"/>
</dbReference>